<dbReference type="GO" id="GO:0016747">
    <property type="term" value="F:acyltransferase activity, transferring groups other than amino-acyl groups"/>
    <property type="evidence" value="ECO:0007669"/>
    <property type="project" value="InterPro"/>
</dbReference>
<reference evidence="3" key="1">
    <citation type="journal article" date="2020" name="Stud. Mycol.">
        <title>101 Dothideomycetes genomes: A test case for predicting lifestyles and emergence of pathogens.</title>
        <authorList>
            <person name="Haridas S."/>
            <person name="Albert R."/>
            <person name="Binder M."/>
            <person name="Bloem J."/>
            <person name="LaButti K."/>
            <person name="Salamov A."/>
            <person name="Andreopoulos B."/>
            <person name="Baker S."/>
            <person name="Barry K."/>
            <person name="Bills G."/>
            <person name="Bluhm B."/>
            <person name="Cannon C."/>
            <person name="Castanera R."/>
            <person name="Culley D."/>
            <person name="Daum C."/>
            <person name="Ezra D."/>
            <person name="Gonzalez J."/>
            <person name="Henrissat B."/>
            <person name="Kuo A."/>
            <person name="Liang C."/>
            <person name="Lipzen A."/>
            <person name="Lutzoni F."/>
            <person name="Magnuson J."/>
            <person name="Mondo S."/>
            <person name="Nolan M."/>
            <person name="Ohm R."/>
            <person name="Pangilinan J."/>
            <person name="Park H.-J."/>
            <person name="Ramirez L."/>
            <person name="Alfaro M."/>
            <person name="Sun H."/>
            <person name="Tritt A."/>
            <person name="Yoshinaga Y."/>
            <person name="Zwiers L.-H."/>
            <person name="Turgeon B."/>
            <person name="Goodwin S."/>
            <person name="Spatafora J."/>
            <person name="Crous P."/>
            <person name="Grigoriev I."/>
        </authorList>
    </citation>
    <scope>NUCLEOTIDE SEQUENCE [LARGE SCALE GENOMIC DNA]</scope>
    <source>
        <strain evidence="3">CBS 304.66</strain>
    </source>
</reference>
<dbReference type="PANTHER" id="PTHR43792">
    <property type="entry name" value="GNAT FAMILY, PUTATIVE (AFU_ORTHOLOGUE AFUA_3G00765)-RELATED-RELATED"/>
    <property type="match status" value="1"/>
</dbReference>
<dbReference type="EMBL" id="ML986611">
    <property type="protein sequence ID" value="KAF2265008.1"/>
    <property type="molecule type" value="Genomic_DNA"/>
</dbReference>
<dbReference type="InterPro" id="IPR051531">
    <property type="entry name" value="N-acetyltransferase"/>
</dbReference>
<gene>
    <name evidence="2" type="ORF">CC78DRAFT_210551</name>
</gene>
<keyword evidence="2" id="KW-0689">Ribosomal protein</keyword>
<keyword evidence="2" id="KW-0687">Ribonucleoprotein</keyword>
<sequence length="210" mass="23791">MPDPNLFISTPRLYIANFLPELDAHCDFILSLYNMPETQKAIKSIGVVLSGREAARKRLMEADDQDETGYGNYIVMLKPEDPCLDPPNVPFSDKREQFQKIGTVSMKLRKHAEAATVPDVGFGLMKEFWGKGYATEATKAVMQFMETEKGVREVFGFCSPMNEESKKTLKRLGFEERATMELKGLGPNTLTGMVWALPWMHEDLAVYNLR</sequence>
<name>A0A9P4KC92_9PLEO</name>
<dbReference type="InterPro" id="IPR000182">
    <property type="entry name" value="GNAT_dom"/>
</dbReference>
<dbReference type="Gene3D" id="3.40.630.30">
    <property type="match status" value="1"/>
</dbReference>
<evidence type="ECO:0000259" key="1">
    <source>
        <dbReference type="PROSITE" id="PS51186"/>
    </source>
</evidence>
<protein>
    <submittedName>
        <fullName evidence="2">Including n-acetylases of ribosomal protein</fullName>
    </submittedName>
</protein>
<proteinExistence type="predicted"/>
<dbReference type="PANTHER" id="PTHR43792:SF16">
    <property type="entry name" value="N-ACETYLTRANSFERASE DOMAIN-CONTAINING PROTEIN"/>
    <property type="match status" value="1"/>
</dbReference>
<feature type="domain" description="N-acetyltransferase" evidence="1">
    <location>
        <begin position="46"/>
        <end position="198"/>
    </location>
</feature>
<organism evidence="2 3">
    <name type="scientific">Lojkania enalia</name>
    <dbReference type="NCBI Taxonomy" id="147567"/>
    <lineage>
        <taxon>Eukaryota</taxon>
        <taxon>Fungi</taxon>
        <taxon>Dikarya</taxon>
        <taxon>Ascomycota</taxon>
        <taxon>Pezizomycotina</taxon>
        <taxon>Dothideomycetes</taxon>
        <taxon>Pleosporomycetidae</taxon>
        <taxon>Pleosporales</taxon>
        <taxon>Pleosporales incertae sedis</taxon>
        <taxon>Lojkania</taxon>
    </lineage>
</organism>
<dbReference type="InterPro" id="IPR016181">
    <property type="entry name" value="Acyl_CoA_acyltransferase"/>
</dbReference>
<dbReference type="AlphaFoldDB" id="A0A9P4KC92"/>
<dbReference type="SUPFAM" id="SSF55729">
    <property type="entry name" value="Acyl-CoA N-acyltransferases (Nat)"/>
    <property type="match status" value="1"/>
</dbReference>
<keyword evidence="3" id="KW-1185">Reference proteome</keyword>
<dbReference type="Pfam" id="PF13302">
    <property type="entry name" value="Acetyltransf_3"/>
    <property type="match status" value="1"/>
</dbReference>
<accession>A0A9P4KC92</accession>
<comment type="caution">
    <text evidence="2">The sequence shown here is derived from an EMBL/GenBank/DDBJ whole genome shotgun (WGS) entry which is preliminary data.</text>
</comment>
<evidence type="ECO:0000313" key="3">
    <source>
        <dbReference type="Proteomes" id="UP000800093"/>
    </source>
</evidence>
<dbReference type="Proteomes" id="UP000800093">
    <property type="component" value="Unassembled WGS sequence"/>
</dbReference>
<dbReference type="PROSITE" id="PS51186">
    <property type="entry name" value="GNAT"/>
    <property type="match status" value="1"/>
</dbReference>
<evidence type="ECO:0000313" key="2">
    <source>
        <dbReference type="EMBL" id="KAF2265008.1"/>
    </source>
</evidence>
<dbReference type="GO" id="GO:0005840">
    <property type="term" value="C:ribosome"/>
    <property type="evidence" value="ECO:0007669"/>
    <property type="project" value="UniProtKB-KW"/>
</dbReference>
<dbReference type="OrthoDB" id="630895at2759"/>